<organism evidence="1 2">
    <name type="scientific">Niastella populi</name>
    <dbReference type="NCBI Taxonomy" id="550983"/>
    <lineage>
        <taxon>Bacteria</taxon>
        <taxon>Pseudomonadati</taxon>
        <taxon>Bacteroidota</taxon>
        <taxon>Chitinophagia</taxon>
        <taxon>Chitinophagales</taxon>
        <taxon>Chitinophagaceae</taxon>
        <taxon>Niastella</taxon>
    </lineage>
</organism>
<gene>
    <name evidence="1" type="ORF">A4R26_06920</name>
</gene>
<keyword evidence="2" id="KW-1185">Reference proteome</keyword>
<sequence>MNGPVDVFSWQRQKTGMASTKSGSFCGGKIYPGCLKMGFGGGYCLQESCNWWENVVEDRLNRQAGGKKGENQITGYPWPGTRASRFWILRKAAAWLPKEATIRHYALQHDLVEVSLCN</sequence>
<name>A0A1V9F5Z9_9BACT</name>
<dbReference type="Proteomes" id="UP000192276">
    <property type="component" value="Unassembled WGS sequence"/>
</dbReference>
<evidence type="ECO:0000313" key="1">
    <source>
        <dbReference type="EMBL" id="OQP53692.1"/>
    </source>
</evidence>
<dbReference type="AlphaFoldDB" id="A0A1V9F5Z9"/>
<reference evidence="2" key="1">
    <citation type="submission" date="2016-04" db="EMBL/GenBank/DDBJ databases">
        <authorList>
            <person name="Chen L."/>
            <person name="Zhuang W."/>
            <person name="Wang G."/>
        </authorList>
    </citation>
    <scope>NUCLEOTIDE SEQUENCE [LARGE SCALE GENOMIC DNA]</scope>
    <source>
        <strain evidence="2">208</strain>
    </source>
</reference>
<proteinExistence type="predicted"/>
<dbReference type="STRING" id="550983.A4R26_06920"/>
<accession>A0A1V9F5Z9</accession>
<dbReference type="EMBL" id="LWBP01000210">
    <property type="protein sequence ID" value="OQP53692.1"/>
    <property type="molecule type" value="Genomic_DNA"/>
</dbReference>
<comment type="caution">
    <text evidence="1">The sequence shown here is derived from an EMBL/GenBank/DDBJ whole genome shotgun (WGS) entry which is preliminary data.</text>
</comment>
<evidence type="ECO:0000313" key="2">
    <source>
        <dbReference type="Proteomes" id="UP000192276"/>
    </source>
</evidence>
<protein>
    <submittedName>
        <fullName evidence="1">Uncharacterized protein</fullName>
    </submittedName>
</protein>